<comment type="caution">
    <text evidence="1">The sequence shown here is derived from an EMBL/GenBank/DDBJ whole genome shotgun (WGS) entry which is preliminary data.</text>
</comment>
<protein>
    <submittedName>
        <fullName evidence="1">Uncharacterized protein</fullName>
    </submittedName>
</protein>
<organism evidence="1 2">
    <name type="scientific">Datura stramonium</name>
    <name type="common">Jimsonweed</name>
    <name type="synonym">Common thornapple</name>
    <dbReference type="NCBI Taxonomy" id="4076"/>
    <lineage>
        <taxon>Eukaryota</taxon>
        <taxon>Viridiplantae</taxon>
        <taxon>Streptophyta</taxon>
        <taxon>Embryophyta</taxon>
        <taxon>Tracheophyta</taxon>
        <taxon>Spermatophyta</taxon>
        <taxon>Magnoliopsida</taxon>
        <taxon>eudicotyledons</taxon>
        <taxon>Gunneridae</taxon>
        <taxon>Pentapetalae</taxon>
        <taxon>asterids</taxon>
        <taxon>lamiids</taxon>
        <taxon>Solanales</taxon>
        <taxon>Solanaceae</taxon>
        <taxon>Solanoideae</taxon>
        <taxon>Datureae</taxon>
        <taxon>Datura</taxon>
    </lineage>
</organism>
<name>A0ABS8V6Q6_DATST</name>
<reference evidence="1 2" key="1">
    <citation type="journal article" date="2021" name="BMC Genomics">
        <title>Datura genome reveals duplications of psychoactive alkaloid biosynthetic genes and high mutation rate following tissue culture.</title>
        <authorList>
            <person name="Rajewski A."/>
            <person name="Carter-House D."/>
            <person name="Stajich J."/>
            <person name="Litt A."/>
        </authorList>
    </citation>
    <scope>NUCLEOTIDE SEQUENCE [LARGE SCALE GENOMIC DNA]</scope>
    <source>
        <strain evidence="1">AR-01</strain>
    </source>
</reference>
<evidence type="ECO:0000313" key="2">
    <source>
        <dbReference type="Proteomes" id="UP000823775"/>
    </source>
</evidence>
<gene>
    <name evidence="1" type="ORF">HAX54_029535</name>
</gene>
<evidence type="ECO:0000313" key="1">
    <source>
        <dbReference type="EMBL" id="MCD9642647.1"/>
    </source>
</evidence>
<sequence>MKCRYGITIIYRNLLQSFHPRAICGICAEDLYELINHLTFLFQRRRNYSKPGFWNNATAMIGKNPPETTSFDSAFGRQQDKSSVCDTATTEIESNRSSEKLGFHTLVDALKVFEETGVIQEVTILEHVDDRDESIVAAMDDLGVGHETPRMLLIVHSSASKFRC</sequence>
<proteinExistence type="predicted"/>
<accession>A0ABS8V6Q6</accession>
<dbReference type="Proteomes" id="UP000823775">
    <property type="component" value="Unassembled WGS sequence"/>
</dbReference>
<dbReference type="EMBL" id="JACEIK010003676">
    <property type="protein sequence ID" value="MCD9642647.1"/>
    <property type="molecule type" value="Genomic_DNA"/>
</dbReference>
<keyword evidence="2" id="KW-1185">Reference proteome</keyword>